<dbReference type="Proteomes" id="UP000198815">
    <property type="component" value="Unassembled WGS sequence"/>
</dbReference>
<dbReference type="PROSITE" id="PS51898">
    <property type="entry name" value="TYR_RECOMBINASE"/>
    <property type="match status" value="1"/>
</dbReference>
<dbReference type="AlphaFoldDB" id="A0A1H9PYC0"/>
<dbReference type="InterPro" id="IPR050090">
    <property type="entry name" value="Tyrosine_recombinase_XerCD"/>
</dbReference>
<dbReference type="PANTHER" id="PTHR30349:SF64">
    <property type="entry name" value="PROPHAGE INTEGRASE INTD-RELATED"/>
    <property type="match status" value="1"/>
</dbReference>
<keyword evidence="5" id="KW-1185">Reference proteome</keyword>
<feature type="domain" description="Tyr recombinase" evidence="3">
    <location>
        <begin position="1"/>
        <end position="143"/>
    </location>
</feature>
<keyword evidence="1" id="KW-0233">DNA recombination</keyword>
<dbReference type="EMBL" id="FOGZ01000002">
    <property type="protein sequence ID" value="SER53182.1"/>
    <property type="molecule type" value="Genomic_DNA"/>
</dbReference>
<evidence type="ECO:0000256" key="1">
    <source>
        <dbReference type="ARBA" id="ARBA00023172"/>
    </source>
</evidence>
<dbReference type="InterPro" id="IPR011010">
    <property type="entry name" value="DNA_brk_join_enz"/>
</dbReference>
<proteinExistence type="predicted"/>
<protein>
    <submittedName>
        <fullName evidence="4">Phage integrase family protein</fullName>
    </submittedName>
</protein>
<dbReference type="SUPFAM" id="SSF56349">
    <property type="entry name" value="DNA breaking-rejoining enzymes"/>
    <property type="match status" value="1"/>
</dbReference>
<dbReference type="STRING" id="64702.SAMN05443377_10217"/>
<gene>
    <name evidence="4" type="ORF">SAMN05443377_10217</name>
</gene>
<evidence type="ECO:0000313" key="4">
    <source>
        <dbReference type="EMBL" id="SER53182.1"/>
    </source>
</evidence>
<dbReference type="PANTHER" id="PTHR30349">
    <property type="entry name" value="PHAGE INTEGRASE-RELATED"/>
    <property type="match status" value="1"/>
</dbReference>
<evidence type="ECO:0000313" key="5">
    <source>
        <dbReference type="Proteomes" id="UP000198815"/>
    </source>
</evidence>
<dbReference type="Pfam" id="PF00589">
    <property type="entry name" value="Phage_integrase"/>
    <property type="match status" value="1"/>
</dbReference>
<sequence>MPRRSRPKNLVVIAHQIFPGKGGLVTKPTKSRKERRVPILEPLRPVLERLAEGKEPEAQFVVGPKGGVLTRPTVRDATNWDGIVAKLGLPDLTRHGLRPTGATWMADAGVPLHVLQEILGHASMETTRGYLHPDDRHLAPAAEQANAFLSAAGQRKHARRSIPAPRGLGCAQMLAGVLLEAFWSPFGPLIHRKGVQGAPSATGDRWRERREGPEGTTEKRPPDMMKPRRETCSHLGFYVALIDLCSSKYPTGVETENLRRIRGSLVASRTAGADTLPDGAQTSRAVTAPRRKWKRLSDEARAQVVARYSAGDTTTALAKDYDVAKSTIIGILRANNVVVRRQPMTTDQVSQAARLYESGLSLSQVAEALSVNQETMRVAIIRAGVALREPRRRRRRSRAEGYGYHRSRTRQLPTKIDCRLSIVFR</sequence>
<dbReference type="GO" id="GO:0006310">
    <property type="term" value="P:DNA recombination"/>
    <property type="evidence" value="ECO:0007669"/>
    <property type="project" value="UniProtKB-KW"/>
</dbReference>
<evidence type="ECO:0000259" key="3">
    <source>
        <dbReference type="PROSITE" id="PS51898"/>
    </source>
</evidence>
<organism evidence="4 5">
    <name type="scientific">Propionibacterium cyclohexanicum</name>
    <dbReference type="NCBI Taxonomy" id="64702"/>
    <lineage>
        <taxon>Bacteria</taxon>
        <taxon>Bacillati</taxon>
        <taxon>Actinomycetota</taxon>
        <taxon>Actinomycetes</taxon>
        <taxon>Propionibacteriales</taxon>
        <taxon>Propionibacteriaceae</taxon>
        <taxon>Propionibacterium</taxon>
    </lineage>
</organism>
<reference evidence="4 5" key="1">
    <citation type="submission" date="2016-10" db="EMBL/GenBank/DDBJ databases">
        <authorList>
            <person name="de Groot N.N."/>
        </authorList>
    </citation>
    <scope>NUCLEOTIDE SEQUENCE [LARGE SCALE GENOMIC DNA]</scope>
    <source>
        <strain evidence="4 5">DSM 16859</strain>
    </source>
</reference>
<evidence type="ECO:0000256" key="2">
    <source>
        <dbReference type="SAM" id="MobiDB-lite"/>
    </source>
</evidence>
<dbReference type="InterPro" id="IPR002104">
    <property type="entry name" value="Integrase_catalytic"/>
</dbReference>
<dbReference type="GO" id="GO:0015074">
    <property type="term" value="P:DNA integration"/>
    <property type="evidence" value="ECO:0007669"/>
    <property type="project" value="InterPro"/>
</dbReference>
<name>A0A1H9PYC0_9ACTN</name>
<dbReference type="InterPro" id="IPR013762">
    <property type="entry name" value="Integrase-like_cat_sf"/>
</dbReference>
<dbReference type="RefSeq" id="WP_218139173.1">
    <property type="nucleotide sequence ID" value="NZ_FOGZ01000002.1"/>
</dbReference>
<dbReference type="Gene3D" id="1.10.443.10">
    <property type="entry name" value="Intergrase catalytic core"/>
    <property type="match status" value="1"/>
</dbReference>
<feature type="compositionally biased region" description="Basic and acidic residues" evidence="2">
    <location>
        <begin position="204"/>
        <end position="228"/>
    </location>
</feature>
<feature type="region of interest" description="Disordered" evidence="2">
    <location>
        <begin position="194"/>
        <end position="228"/>
    </location>
</feature>
<dbReference type="Gene3D" id="1.10.10.60">
    <property type="entry name" value="Homeodomain-like"/>
    <property type="match status" value="1"/>
</dbReference>
<accession>A0A1H9PYC0</accession>
<dbReference type="GO" id="GO:0003677">
    <property type="term" value="F:DNA binding"/>
    <property type="evidence" value="ECO:0007669"/>
    <property type="project" value="InterPro"/>
</dbReference>